<dbReference type="EMBL" id="MCBT01000013">
    <property type="protein sequence ID" value="OEG74935.1"/>
    <property type="molecule type" value="Genomic_DNA"/>
</dbReference>
<reference evidence="1 2" key="1">
    <citation type="submission" date="2016-07" db="EMBL/GenBank/DDBJ databases">
        <title>Whole-genome of two Shewanella species isolated from a digestive organ of sea cucumber Apostichopus japonicus Selenka 1867.</title>
        <authorList>
            <person name="Hong H.-H."/>
            <person name="Choi H."/>
            <person name="Cheon S."/>
            <person name="Oh J.-S."/>
            <person name="Lee H.-G."/>
            <person name="Park C."/>
        </authorList>
    </citation>
    <scope>NUCLEOTIDE SEQUENCE [LARGE SCALE GENOMIC DNA]</scope>
    <source>
        <strain evidence="1 2">CSB03KR</strain>
    </source>
</reference>
<dbReference type="AlphaFoldDB" id="A0A1E5IWN5"/>
<evidence type="ECO:0000313" key="1">
    <source>
        <dbReference type="EMBL" id="OEG74935.1"/>
    </source>
</evidence>
<comment type="caution">
    <text evidence="1">The sequence shown here is derived from an EMBL/GenBank/DDBJ whole genome shotgun (WGS) entry which is preliminary data.</text>
</comment>
<accession>A0A1E5IWN5</accession>
<evidence type="ECO:0000313" key="2">
    <source>
        <dbReference type="Proteomes" id="UP000095230"/>
    </source>
</evidence>
<name>A0A1E5IWN5_SHECO</name>
<gene>
    <name evidence="1" type="ORF">BEL05_12220</name>
</gene>
<protein>
    <submittedName>
        <fullName evidence="1">Uncharacterized protein</fullName>
    </submittedName>
</protein>
<proteinExistence type="predicted"/>
<dbReference type="Proteomes" id="UP000095230">
    <property type="component" value="Unassembled WGS sequence"/>
</dbReference>
<sequence length="73" mass="8067">MRLHLDSVITNISFIYCAAERHLTFKAANIIGCSSDTTRFFHLFIAITIGVITKGTGCAVAHHCERFVLVIVT</sequence>
<dbReference type="STRING" id="23.BEL05_12220"/>
<organism evidence="1 2">
    <name type="scientific">Shewanella colwelliana</name>
    <name type="common">Alteromonas colwelliana</name>
    <dbReference type="NCBI Taxonomy" id="23"/>
    <lineage>
        <taxon>Bacteria</taxon>
        <taxon>Pseudomonadati</taxon>
        <taxon>Pseudomonadota</taxon>
        <taxon>Gammaproteobacteria</taxon>
        <taxon>Alteromonadales</taxon>
        <taxon>Shewanellaceae</taxon>
        <taxon>Shewanella</taxon>
    </lineage>
</organism>